<dbReference type="GO" id="GO:0003341">
    <property type="term" value="P:cilium movement"/>
    <property type="evidence" value="ECO:0007669"/>
    <property type="project" value="TreeGrafter"/>
</dbReference>
<dbReference type="InterPro" id="IPR033305">
    <property type="entry name" value="Hydin-like"/>
</dbReference>
<name>A0AAW1D0Q2_9HEMI</name>
<feature type="region of interest" description="Disordered" evidence="1">
    <location>
        <begin position="182"/>
        <end position="214"/>
    </location>
</feature>
<gene>
    <name evidence="2" type="ORF">O3M35_012550</name>
</gene>
<protein>
    <submittedName>
        <fullName evidence="2">Uncharacterized protein</fullName>
    </submittedName>
</protein>
<sequence length="214" mass="24185">MPIKLLQQSTKAVAQVHSQDIKIVNSVNETDKYGQFELRLHYEPTFLGDLSILLEVNTEETGNYKYPLILKSLPPKPKGPFILAPEQEIKISFKNVFTKKQTFFCACRSPVFLVKVTQFELKPKAVKIIPVKMLPKSKIPAEYKHDHYPVTASVRIVCSDPLYINTQWDFYLKGLLAAPPPSLPADRDPRKPSAIQSSTKVNMKASAFKLPTSK</sequence>
<dbReference type="AlphaFoldDB" id="A0AAW1D0Q2"/>
<evidence type="ECO:0000256" key="1">
    <source>
        <dbReference type="SAM" id="MobiDB-lite"/>
    </source>
</evidence>
<evidence type="ECO:0000313" key="3">
    <source>
        <dbReference type="Proteomes" id="UP001461498"/>
    </source>
</evidence>
<reference evidence="2 3" key="1">
    <citation type="submission" date="2022-12" db="EMBL/GenBank/DDBJ databases">
        <title>Chromosome-level genome assembly of true bugs.</title>
        <authorList>
            <person name="Ma L."/>
            <person name="Li H."/>
        </authorList>
    </citation>
    <scope>NUCLEOTIDE SEQUENCE [LARGE SCALE GENOMIC DNA]</scope>
    <source>
        <strain evidence="2">Lab_2022b</strain>
    </source>
</reference>
<keyword evidence="3" id="KW-1185">Reference proteome</keyword>
<comment type="caution">
    <text evidence="2">The sequence shown here is derived from an EMBL/GenBank/DDBJ whole genome shotgun (WGS) entry which is preliminary data.</text>
</comment>
<dbReference type="Proteomes" id="UP001461498">
    <property type="component" value="Unassembled WGS sequence"/>
</dbReference>
<proteinExistence type="predicted"/>
<evidence type="ECO:0000313" key="2">
    <source>
        <dbReference type="EMBL" id="KAK9501915.1"/>
    </source>
</evidence>
<organism evidence="2 3">
    <name type="scientific">Rhynocoris fuscipes</name>
    <dbReference type="NCBI Taxonomy" id="488301"/>
    <lineage>
        <taxon>Eukaryota</taxon>
        <taxon>Metazoa</taxon>
        <taxon>Ecdysozoa</taxon>
        <taxon>Arthropoda</taxon>
        <taxon>Hexapoda</taxon>
        <taxon>Insecta</taxon>
        <taxon>Pterygota</taxon>
        <taxon>Neoptera</taxon>
        <taxon>Paraneoptera</taxon>
        <taxon>Hemiptera</taxon>
        <taxon>Heteroptera</taxon>
        <taxon>Panheteroptera</taxon>
        <taxon>Cimicomorpha</taxon>
        <taxon>Reduviidae</taxon>
        <taxon>Harpactorinae</taxon>
        <taxon>Harpactorini</taxon>
        <taxon>Rhynocoris</taxon>
    </lineage>
</organism>
<dbReference type="PANTHER" id="PTHR23053:SF0">
    <property type="entry name" value="HYDROCEPHALUS-INDUCING PROTEIN HOMOLOG"/>
    <property type="match status" value="1"/>
</dbReference>
<dbReference type="PANTHER" id="PTHR23053">
    <property type="entry name" value="DLEC1 DELETED IN LUNG AND ESOPHAGEAL CANCER 1"/>
    <property type="match status" value="1"/>
</dbReference>
<dbReference type="EMBL" id="JAPXFL010000009">
    <property type="protein sequence ID" value="KAK9501915.1"/>
    <property type="molecule type" value="Genomic_DNA"/>
</dbReference>
<dbReference type="GO" id="GO:1904158">
    <property type="term" value="P:axonemal central apparatus assembly"/>
    <property type="evidence" value="ECO:0007669"/>
    <property type="project" value="TreeGrafter"/>
</dbReference>
<accession>A0AAW1D0Q2</accession>
<dbReference type="GO" id="GO:0005930">
    <property type="term" value="C:axoneme"/>
    <property type="evidence" value="ECO:0007669"/>
    <property type="project" value="TreeGrafter"/>
</dbReference>